<dbReference type="AlphaFoldDB" id="A0A2N9EU42"/>
<dbReference type="EMBL" id="OIVN01000311">
    <property type="protein sequence ID" value="SPC78089.1"/>
    <property type="molecule type" value="Genomic_DNA"/>
</dbReference>
<protein>
    <submittedName>
        <fullName evidence="1">Uncharacterized protein</fullName>
    </submittedName>
</protein>
<proteinExistence type="predicted"/>
<reference evidence="1" key="1">
    <citation type="submission" date="2018-02" db="EMBL/GenBank/DDBJ databases">
        <authorList>
            <person name="Cohen D.B."/>
            <person name="Kent A.D."/>
        </authorList>
    </citation>
    <scope>NUCLEOTIDE SEQUENCE</scope>
</reference>
<sequence length="70" mass="7191">MVVGNGLGFSDDFGNGLGFSDDFGNGLGFSDDFGNGLGFAGWKRAWWRGGMVVGNGPGFADLSLDLPISA</sequence>
<name>A0A2N9EU42_FAGSY</name>
<accession>A0A2N9EU42</accession>
<organism evidence="1">
    <name type="scientific">Fagus sylvatica</name>
    <name type="common">Beechnut</name>
    <dbReference type="NCBI Taxonomy" id="28930"/>
    <lineage>
        <taxon>Eukaryota</taxon>
        <taxon>Viridiplantae</taxon>
        <taxon>Streptophyta</taxon>
        <taxon>Embryophyta</taxon>
        <taxon>Tracheophyta</taxon>
        <taxon>Spermatophyta</taxon>
        <taxon>Magnoliopsida</taxon>
        <taxon>eudicotyledons</taxon>
        <taxon>Gunneridae</taxon>
        <taxon>Pentapetalae</taxon>
        <taxon>rosids</taxon>
        <taxon>fabids</taxon>
        <taxon>Fagales</taxon>
        <taxon>Fagaceae</taxon>
        <taxon>Fagus</taxon>
    </lineage>
</organism>
<evidence type="ECO:0000313" key="1">
    <source>
        <dbReference type="EMBL" id="SPC78089.1"/>
    </source>
</evidence>
<gene>
    <name evidence="1" type="ORF">FSB_LOCUS5971</name>
</gene>